<keyword evidence="1" id="KW-0812">Transmembrane</keyword>
<keyword evidence="5" id="KW-1185">Reference proteome</keyword>
<evidence type="ECO:0000256" key="1">
    <source>
        <dbReference type="SAM" id="Phobius"/>
    </source>
</evidence>
<evidence type="ECO:0000313" key="2">
    <source>
        <dbReference type="EMBL" id="RSK25059.1"/>
    </source>
</evidence>
<evidence type="ECO:0000313" key="4">
    <source>
        <dbReference type="Proteomes" id="UP000198823"/>
    </source>
</evidence>
<dbReference type="RefSeq" id="WP_125904257.1">
    <property type="nucleotide sequence ID" value="NZ_FNAR01000012.1"/>
</dbReference>
<dbReference type="EMBL" id="RWGW01000021">
    <property type="protein sequence ID" value="RSK25059.1"/>
    <property type="molecule type" value="Genomic_DNA"/>
</dbReference>
<dbReference type="OrthoDB" id="2453295at2"/>
<protein>
    <submittedName>
        <fullName evidence="3">Uncharacterized protein</fullName>
    </submittedName>
</protein>
<dbReference type="STRING" id="426756.SAMN04488126_11211"/>
<proteinExistence type="predicted"/>
<gene>
    <name evidence="2" type="ORF">EJA12_12710</name>
    <name evidence="3" type="ORF">SAMN04488126_11211</name>
</gene>
<keyword evidence="1" id="KW-0472">Membrane</keyword>
<sequence length="129" mass="14805">MKPSEQFQKGFLFTLMILTGLWGVSRAANQLMSGSFDWLAAVVPFMMTFVLFFHLMVFQHRSKEDERWRRIMERSFFFSSVIVMTALAAFALFLAPHLTDWTALQAVLAIFVLFGLANAVTTIVLTKRM</sequence>
<keyword evidence="1" id="KW-1133">Transmembrane helix</keyword>
<dbReference type="Proteomes" id="UP000272481">
    <property type="component" value="Unassembled WGS sequence"/>
</dbReference>
<reference evidence="3 4" key="1">
    <citation type="submission" date="2016-10" db="EMBL/GenBank/DDBJ databases">
        <authorList>
            <person name="de Groot N.N."/>
        </authorList>
    </citation>
    <scope>NUCLEOTIDE SEQUENCE [LARGE SCALE GENOMIC DNA]</scope>
    <source>
        <strain evidence="3 4">CGMCC 1.6762</strain>
    </source>
</reference>
<dbReference type="Proteomes" id="UP000198823">
    <property type="component" value="Unassembled WGS sequence"/>
</dbReference>
<dbReference type="AlphaFoldDB" id="A0A1G7E0I9"/>
<evidence type="ECO:0000313" key="3">
    <source>
        <dbReference type="EMBL" id="SDE57174.1"/>
    </source>
</evidence>
<feature type="transmembrane region" description="Helical" evidence="1">
    <location>
        <begin position="36"/>
        <end position="55"/>
    </location>
</feature>
<evidence type="ECO:0000313" key="5">
    <source>
        <dbReference type="Proteomes" id="UP000272481"/>
    </source>
</evidence>
<organism evidence="3 4">
    <name type="scientific">Bhargavaea beijingensis</name>
    <dbReference type="NCBI Taxonomy" id="426756"/>
    <lineage>
        <taxon>Bacteria</taxon>
        <taxon>Bacillati</taxon>
        <taxon>Bacillota</taxon>
        <taxon>Bacilli</taxon>
        <taxon>Bacillales</taxon>
        <taxon>Caryophanaceae</taxon>
        <taxon>Bhargavaea</taxon>
    </lineage>
</organism>
<feature type="transmembrane region" description="Helical" evidence="1">
    <location>
        <begin position="76"/>
        <end position="95"/>
    </location>
</feature>
<accession>A0A1G7E0I9</accession>
<dbReference type="EMBL" id="FNAR01000012">
    <property type="protein sequence ID" value="SDE57174.1"/>
    <property type="molecule type" value="Genomic_DNA"/>
</dbReference>
<reference evidence="2 5" key="2">
    <citation type="submission" date="2018-12" db="EMBL/GenBank/DDBJ databases">
        <title>Comparitive functional genomics of dry heat resistant strains isolated from the viking spacecraft.</title>
        <authorList>
            <person name="Seuylemezian A."/>
            <person name="Vaishampayan P."/>
        </authorList>
    </citation>
    <scope>NUCLEOTIDE SEQUENCE [LARGE SCALE GENOMIC DNA]</scope>
    <source>
        <strain evidence="2 5">M6-11</strain>
    </source>
</reference>
<feature type="transmembrane region" description="Helical" evidence="1">
    <location>
        <begin position="101"/>
        <end position="125"/>
    </location>
</feature>
<name>A0A1G7E0I9_9BACL</name>